<proteinExistence type="predicted"/>
<dbReference type="Proteomes" id="UP000476064">
    <property type="component" value="Chromosome"/>
</dbReference>
<dbReference type="GO" id="GO:0016740">
    <property type="term" value="F:transferase activity"/>
    <property type="evidence" value="ECO:0007669"/>
    <property type="project" value="UniProtKB-KW"/>
</dbReference>
<accession>A0A6C0G3F3</accession>
<protein>
    <submittedName>
        <fullName evidence="2">Glycosyltransferase</fullName>
    </submittedName>
</protein>
<gene>
    <name evidence="2" type="ORF">GXP70_21390</name>
</gene>
<dbReference type="PANTHER" id="PTHR43685:SF2">
    <property type="entry name" value="GLYCOSYLTRANSFERASE 2-LIKE DOMAIN-CONTAINING PROTEIN"/>
    <property type="match status" value="1"/>
</dbReference>
<dbReference type="PANTHER" id="PTHR43685">
    <property type="entry name" value="GLYCOSYLTRANSFERASE"/>
    <property type="match status" value="1"/>
</dbReference>
<dbReference type="Pfam" id="PF00535">
    <property type="entry name" value="Glycos_transf_2"/>
    <property type="match status" value="1"/>
</dbReference>
<dbReference type="InterPro" id="IPR029044">
    <property type="entry name" value="Nucleotide-diphossugar_trans"/>
</dbReference>
<feature type="domain" description="Glycosyltransferase 2-like" evidence="1">
    <location>
        <begin position="7"/>
        <end position="143"/>
    </location>
</feature>
<evidence type="ECO:0000313" key="2">
    <source>
        <dbReference type="EMBL" id="QHT62281.1"/>
    </source>
</evidence>
<dbReference type="EMBL" id="CP048209">
    <property type="protein sequence ID" value="QHT62281.1"/>
    <property type="molecule type" value="Genomic_DNA"/>
</dbReference>
<dbReference type="SUPFAM" id="SSF53448">
    <property type="entry name" value="Nucleotide-diphospho-sugar transferases"/>
    <property type="match status" value="1"/>
</dbReference>
<dbReference type="InterPro" id="IPR001173">
    <property type="entry name" value="Glyco_trans_2-like"/>
</dbReference>
<name>A0A6C0G3F3_9BACL</name>
<reference evidence="2 3" key="1">
    <citation type="submission" date="2020-01" db="EMBL/GenBank/DDBJ databases">
        <title>Paenibacillus sp. nov., isolated from tomato rhizosphere.</title>
        <authorList>
            <person name="Weon H.-Y."/>
            <person name="Lee S.A."/>
        </authorList>
    </citation>
    <scope>NUCLEOTIDE SEQUENCE [LARGE SCALE GENOMIC DNA]</scope>
    <source>
        <strain evidence="2 3">12200R-189</strain>
    </source>
</reference>
<organism evidence="2 3">
    <name type="scientific">Paenibacillus lycopersici</name>
    <dbReference type="NCBI Taxonomy" id="2704462"/>
    <lineage>
        <taxon>Bacteria</taxon>
        <taxon>Bacillati</taxon>
        <taxon>Bacillota</taxon>
        <taxon>Bacilli</taxon>
        <taxon>Bacillales</taxon>
        <taxon>Paenibacillaceae</taxon>
        <taxon>Paenibacillus</taxon>
    </lineage>
</organism>
<keyword evidence="3" id="KW-1185">Reference proteome</keyword>
<dbReference type="InterPro" id="IPR050834">
    <property type="entry name" value="Glycosyltransf_2"/>
</dbReference>
<sequence>MSSPFVSIIIPFYNDPYVSHAITSALEQTYPNKEIIIVSDGATKHKERLLPYLRHQGVYLYEKDNGGTASALNAGIRIAAGDYIAWLSSDDRFYPNKLENQLAYMLPRNGEISFSDYDVIDGSGSVVSQNVTPKYTDVFAFYKAFEHYCPINGCTVVARKKLLTDLGLFDEALPYTHDYDLWFRAVLSGADFHYVNEPLIQYRVHEAMGSMRHLPVIQLETETTKQRWWPQLSSLIERLGKS</sequence>
<dbReference type="RefSeq" id="WP_162358714.1">
    <property type="nucleotide sequence ID" value="NZ_CP048209.1"/>
</dbReference>
<keyword evidence="2" id="KW-0808">Transferase</keyword>
<dbReference type="KEGG" id="plyc:GXP70_21390"/>
<dbReference type="AlphaFoldDB" id="A0A6C0G3F3"/>
<evidence type="ECO:0000259" key="1">
    <source>
        <dbReference type="Pfam" id="PF00535"/>
    </source>
</evidence>
<dbReference type="Gene3D" id="3.90.550.10">
    <property type="entry name" value="Spore Coat Polysaccharide Biosynthesis Protein SpsA, Chain A"/>
    <property type="match status" value="1"/>
</dbReference>
<evidence type="ECO:0000313" key="3">
    <source>
        <dbReference type="Proteomes" id="UP000476064"/>
    </source>
</evidence>